<proteinExistence type="predicted"/>
<dbReference type="CDD" id="cd00190">
    <property type="entry name" value="Tryp_SPc"/>
    <property type="match status" value="1"/>
</dbReference>
<dbReference type="GO" id="GO:0005615">
    <property type="term" value="C:extracellular space"/>
    <property type="evidence" value="ECO:0007669"/>
    <property type="project" value="TreeGrafter"/>
</dbReference>
<evidence type="ECO:0000256" key="6">
    <source>
        <dbReference type="SAM" id="Phobius"/>
    </source>
</evidence>
<feature type="domain" description="Peptidase S1" evidence="7">
    <location>
        <begin position="29"/>
        <end position="260"/>
    </location>
</feature>
<dbReference type="Pfam" id="PF00089">
    <property type="entry name" value="Trypsin"/>
    <property type="match status" value="1"/>
</dbReference>
<dbReference type="InterPro" id="IPR050127">
    <property type="entry name" value="Serine_Proteases_S1"/>
</dbReference>
<keyword evidence="1 5" id="KW-0645">Protease</keyword>
<dbReference type="PRINTS" id="PR00722">
    <property type="entry name" value="CHYMOTRYPSIN"/>
</dbReference>
<reference evidence="8" key="1">
    <citation type="submission" date="2022-01" db="EMBL/GenBank/DDBJ databases">
        <authorList>
            <person name="King R."/>
        </authorList>
    </citation>
    <scope>NUCLEOTIDE SEQUENCE</scope>
</reference>
<dbReference type="PANTHER" id="PTHR24264">
    <property type="entry name" value="TRYPSIN-RELATED"/>
    <property type="match status" value="1"/>
</dbReference>
<evidence type="ECO:0000313" key="9">
    <source>
        <dbReference type="Proteomes" id="UP001153636"/>
    </source>
</evidence>
<dbReference type="PROSITE" id="PS00134">
    <property type="entry name" value="TRYPSIN_HIS"/>
    <property type="match status" value="1"/>
</dbReference>
<evidence type="ECO:0000259" key="7">
    <source>
        <dbReference type="PROSITE" id="PS50240"/>
    </source>
</evidence>
<dbReference type="Gene3D" id="2.40.10.10">
    <property type="entry name" value="Trypsin-like serine proteases"/>
    <property type="match status" value="2"/>
</dbReference>
<dbReference type="OrthoDB" id="6755574at2759"/>
<name>A0A9P0CJT2_9CUCU</name>
<keyword evidence="9" id="KW-1185">Reference proteome</keyword>
<sequence length="287" mass="32632">MILINYTFWAFCIIFIISINISRAAEPRIIGGYKCSEKSNVNTKFMIALIKCSGFHVCGGSLLSPKWVLSAAHCYQESKKLYACNAVTRDKCVGKDGYLPLSCPVHLILDFYMHPYYVSSPKDNDIGLLRLNSPMYENKNIQFVKLPSRTIDGDVSNVCEDTTILGWGRVNANIRGCSQRLMCVNLKIMSTTDCLKEYPTMKKNFICTEPSLEKDSAAGDSGGPLMCNDIQYGITSFGRNVSGYYTRVDKYLHFIRYSMKNSGLKIFRLNFFKYVLSLLLFYYNLIY</sequence>
<evidence type="ECO:0000256" key="1">
    <source>
        <dbReference type="ARBA" id="ARBA00022670"/>
    </source>
</evidence>
<evidence type="ECO:0000256" key="2">
    <source>
        <dbReference type="ARBA" id="ARBA00022801"/>
    </source>
</evidence>
<organism evidence="8 9">
    <name type="scientific">Psylliodes chrysocephalus</name>
    <dbReference type="NCBI Taxonomy" id="3402493"/>
    <lineage>
        <taxon>Eukaryota</taxon>
        <taxon>Metazoa</taxon>
        <taxon>Ecdysozoa</taxon>
        <taxon>Arthropoda</taxon>
        <taxon>Hexapoda</taxon>
        <taxon>Insecta</taxon>
        <taxon>Pterygota</taxon>
        <taxon>Neoptera</taxon>
        <taxon>Endopterygota</taxon>
        <taxon>Coleoptera</taxon>
        <taxon>Polyphaga</taxon>
        <taxon>Cucujiformia</taxon>
        <taxon>Chrysomeloidea</taxon>
        <taxon>Chrysomelidae</taxon>
        <taxon>Galerucinae</taxon>
        <taxon>Alticini</taxon>
        <taxon>Psylliodes</taxon>
    </lineage>
</organism>
<dbReference type="GO" id="GO:0004252">
    <property type="term" value="F:serine-type endopeptidase activity"/>
    <property type="evidence" value="ECO:0007669"/>
    <property type="project" value="InterPro"/>
</dbReference>
<dbReference type="InterPro" id="IPR001254">
    <property type="entry name" value="Trypsin_dom"/>
</dbReference>
<dbReference type="PANTHER" id="PTHR24264:SF20">
    <property type="entry name" value="TRYPSIN-LIKE"/>
    <property type="match status" value="1"/>
</dbReference>
<dbReference type="InterPro" id="IPR043504">
    <property type="entry name" value="Peptidase_S1_PA_chymotrypsin"/>
</dbReference>
<keyword evidence="2 5" id="KW-0378">Hydrolase</keyword>
<dbReference type="PROSITE" id="PS00135">
    <property type="entry name" value="TRYPSIN_SER"/>
    <property type="match status" value="1"/>
</dbReference>
<evidence type="ECO:0000256" key="5">
    <source>
        <dbReference type="RuleBase" id="RU363034"/>
    </source>
</evidence>
<dbReference type="InterPro" id="IPR033116">
    <property type="entry name" value="TRYPSIN_SER"/>
</dbReference>
<accession>A0A9P0CJT2</accession>
<keyword evidence="3 5" id="KW-0720">Serine protease</keyword>
<dbReference type="EMBL" id="OV651813">
    <property type="protein sequence ID" value="CAH1099416.1"/>
    <property type="molecule type" value="Genomic_DNA"/>
</dbReference>
<dbReference type="SMART" id="SM00020">
    <property type="entry name" value="Tryp_SPc"/>
    <property type="match status" value="1"/>
</dbReference>
<keyword evidence="6" id="KW-0472">Membrane</keyword>
<dbReference type="PROSITE" id="PS50240">
    <property type="entry name" value="TRYPSIN_DOM"/>
    <property type="match status" value="1"/>
</dbReference>
<evidence type="ECO:0000256" key="3">
    <source>
        <dbReference type="ARBA" id="ARBA00022825"/>
    </source>
</evidence>
<dbReference type="Proteomes" id="UP001153636">
    <property type="component" value="Chromosome 1"/>
</dbReference>
<evidence type="ECO:0000313" key="8">
    <source>
        <dbReference type="EMBL" id="CAH1099416.1"/>
    </source>
</evidence>
<dbReference type="InterPro" id="IPR001314">
    <property type="entry name" value="Peptidase_S1A"/>
</dbReference>
<evidence type="ECO:0000256" key="4">
    <source>
        <dbReference type="ARBA" id="ARBA00023157"/>
    </source>
</evidence>
<dbReference type="InterPro" id="IPR009003">
    <property type="entry name" value="Peptidase_S1_PA"/>
</dbReference>
<gene>
    <name evidence="8" type="ORF">PSYICH_LOCUS1168</name>
</gene>
<feature type="transmembrane region" description="Helical" evidence="6">
    <location>
        <begin position="6"/>
        <end position="25"/>
    </location>
</feature>
<dbReference type="SUPFAM" id="SSF50494">
    <property type="entry name" value="Trypsin-like serine proteases"/>
    <property type="match status" value="1"/>
</dbReference>
<protein>
    <recommendedName>
        <fullName evidence="7">Peptidase S1 domain-containing protein</fullName>
    </recommendedName>
</protein>
<dbReference type="GO" id="GO:0006508">
    <property type="term" value="P:proteolysis"/>
    <property type="evidence" value="ECO:0007669"/>
    <property type="project" value="UniProtKB-KW"/>
</dbReference>
<keyword evidence="6" id="KW-1133">Transmembrane helix</keyword>
<feature type="transmembrane region" description="Helical" evidence="6">
    <location>
        <begin position="266"/>
        <end position="286"/>
    </location>
</feature>
<keyword evidence="4" id="KW-1015">Disulfide bond</keyword>
<dbReference type="InterPro" id="IPR018114">
    <property type="entry name" value="TRYPSIN_HIS"/>
</dbReference>
<dbReference type="AlphaFoldDB" id="A0A9P0CJT2"/>
<keyword evidence="6" id="KW-0812">Transmembrane</keyword>